<keyword evidence="4 7" id="KW-1133">Transmembrane helix</keyword>
<proteinExistence type="inferred from homology"/>
<accession>A0AAW5EZW5</accession>
<dbReference type="EMBL" id="JAINVB010000001">
    <property type="protein sequence ID" value="MCK0084516.1"/>
    <property type="molecule type" value="Genomic_DNA"/>
</dbReference>
<sequence length="252" mass="27441">MTNEQILTCAINIGEQLLINGAEISRVEDTISRICSAYGVRQSHIFSIASCIIVSLETSDGEWITQTRRILNYGTNMYKLDRLNNLSRKICSEHLPRQAIEEEFDAIVKSKEYPPALQIAVCAMVAAAFTVFFGGTLRDGFAAAFVGVLLKLTLYGLQSMKMKQIFSNIICSILSGLLCIFVCFAGLGRHLDTIMIGNIMLLIPGVLLTNSFRDFISGDMISGLLHFSEAIITAVCVAGGFIIAIILTGGSL</sequence>
<gene>
    <name evidence="9" type="ORF">K5I21_01220</name>
</gene>
<dbReference type="GO" id="GO:0015744">
    <property type="term" value="P:succinate transport"/>
    <property type="evidence" value="ECO:0007669"/>
    <property type="project" value="TreeGrafter"/>
</dbReference>
<dbReference type="Pfam" id="PF06738">
    <property type="entry name" value="ThrE"/>
    <property type="match status" value="1"/>
</dbReference>
<evidence type="ECO:0000256" key="2">
    <source>
        <dbReference type="ARBA" id="ARBA00022475"/>
    </source>
</evidence>
<feature type="transmembrane region" description="Helical" evidence="7">
    <location>
        <begin position="194"/>
        <end position="212"/>
    </location>
</feature>
<organism evidence="9 10">
    <name type="scientific">Clostridium symbiosum</name>
    <name type="common">Bacteroides symbiosus</name>
    <dbReference type="NCBI Taxonomy" id="1512"/>
    <lineage>
        <taxon>Bacteria</taxon>
        <taxon>Bacillati</taxon>
        <taxon>Bacillota</taxon>
        <taxon>Clostridia</taxon>
        <taxon>Lachnospirales</taxon>
        <taxon>Lachnospiraceae</taxon>
        <taxon>Otoolea</taxon>
    </lineage>
</organism>
<comment type="caution">
    <text evidence="9">The sequence shown here is derived from an EMBL/GenBank/DDBJ whole genome shotgun (WGS) entry which is preliminary data.</text>
</comment>
<keyword evidence="5 7" id="KW-0472">Membrane</keyword>
<evidence type="ECO:0000313" key="10">
    <source>
        <dbReference type="Proteomes" id="UP001203136"/>
    </source>
</evidence>
<evidence type="ECO:0000256" key="4">
    <source>
        <dbReference type="ARBA" id="ARBA00022989"/>
    </source>
</evidence>
<dbReference type="GO" id="GO:0022857">
    <property type="term" value="F:transmembrane transporter activity"/>
    <property type="evidence" value="ECO:0007669"/>
    <property type="project" value="InterPro"/>
</dbReference>
<feature type="transmembrane region" description="Helical" evidence="7">
    <location>
        <begin position="140"/>
        <end position="157"/>
    </location>
</feature>
<feature type="domain" description="Threonine/serine exporter-like N-terminal" evidence="8">
    <location>
        <begin position="10"/>
        <end position="246"/>
    </location>
</feature>
<evidence type="ECO:0000259" key="8">
    <source>
        <dbReference type="Pfam" id="PF06738"/>
    </source>
</evidence>
<comment type="similarity">
    <text evidence="6">Belongs to the ThrE exporter (TC 2.A.79) family.</text>
</comment>
<evidence type="ECO:0000256" key="5">
    <source>
        <dbReference type="ARBA" id="ARBA00023136"/>
    </source>
</evidence>
<dbReference type="Proteomes" id="UP001203136">
    <property type="component" value="Unassembled WGS sequence"/>
</dbReference>
<keyword evidence="3 7" id="KW-0812">Transmembrane</keyword>
<name>A0AAW5EZW5_CLOSY</name>
<dbReference type="RefSeq" id="WP_003506443.1">
    <property type="nucleotide sequence ID" value="NZ_BAABZD010000003.1"/>
</dbReference>
<dbReference type="AlphaFoldDB" id="A0AAW5EZW5"/>
<evidence type="ECO:0000256" key="7">
    <source>
        <dbReference type="SAM" id="Phobius"/>
    </source>
</evidence>
<feature type="transmembrane region" description="Helical" evidence="7">
    <location>
        <begin position="169"/>
        <end position="188"/>
    </location>
</feature>
<dbReference type="InterPro" id="IPR050539">
    <property type="entry name" value="ThrE_Dicarb/AminoAcid_Exp"/>
</dbReference>
<dbReference type="PANTHER" id="PTHR34390:SF2">
    <property type="entry name" value="SUCCINATE TRANSPORTER SUBUNIT YJJP-RELATED"/>
    <property type="match status" value="1"/>
</dbReference>
<evidence type="ECO:0000256" key="3">
    <source>
        <dbReference type="ARBA" id="ARBA00022692"/>
    </source>
</evidence>
<comment type="subcellular location">
    <subcellularLocation>
        <location evidence="1">Cell membrane</location>
        <topology evidence="1">Multi-pass membrane protein</topology>
    </subcellularLocation>
</comment>
<evidence type="ECO:0000313" key="9">
    <source>
        <dbReference type="EMBL" id="MCK0084516.1"/>
    </source>
</evidence>
<evidence type="ECO:0000256" key="6">
    <source>
        <dbReference type="ARBA" id="ARBA00034125"/>
    </source>
</evidence>
<dbReference type="InterPro" id="IPR010619">
    <property type="entry name" value="ThrE-like_N"/>
</dbReference>
<protein>
    <submittedName>
        <fullName evidence="9">Threonine/serine exporter family protein</fullName>
    </submittedName>
</protein>
<dbReference type="PANTHER" id="PTHR34390">
    <property type="entry name" value="UPF0442 PROTEIN YJJB-RELATED"/>
    <property type="match status" value="1"/>
</dbReference>
<reference evidence="9" key="1">
    <citation type="journal article" date="2022" name="Cell Host Microbe">
        <title>Colonization of the live biotherapeutic product VE303 and modulation of the microbiota and metabolites in healthy volunteers.</title>
        <authorList>
            <person name="Dsouza M."/>
            <person name="Menon R."/>
            <person name="Crossette E."/>
            <person name="Bhattarai S.K."/>
            <person name="Schneider J."/>
            <person name="Kim Y.G."/>
            <person name="Reddy S."/>
            <person name="Caballero S."/>
            <person name="Felix C."/>
            <person name="Cornacchione L."/>
            <person name="Hendrickson J."/>
            <person name="Watson A.R."/>
            <person name="Minot S.S."/>
            <person name="Greenfield N."/>
            <person name="Schopf L."/>
            <person name="Szabady R."/>
            <person name="Patarroyo J."/>
            <person name="Smith W."/>
            <person name="Harrison P."/>
            <person name="Kuijper E.J."/>
            <person name="Kelly C.P."/>
            <person name="Olle B."/>
            <person name="Bobilev D."/>
            <person name="Silber J.L."/>
            <person name="Bucci V."/>
            <person name="Roberts B."/>
            <person name="Faith J."/>
            <person name="Norman J.M."/>
        </authorList>
    </citation>
    <scope>NUCLEOTIDE SEQUENCE</scope>
    <source>
        <strain evidence="9">VE303-04</strain>
    </source>
</reference>
<feature type="transmembrane region" description="Helical" evidence="7">
    <location>
        <begin position="116"/>
        <end position="134"/>
    </location>
</feature>
<keyword evidence="2" id="KW-1003">Cell membrane</keyword>
<dbReference type="GO" id="GO:0005886">
    <property type="term" value="C:plasma membrane"/>
    <property type="evidence" value="ECO:0007669"/>
    <property type="project" value="UniProtKB-SubCell"/>
</dbReference>
<feature type="transmembrane region" description="Helical" evidence="7">
    <location>
        <begin position="224"/>
        <end position="247"/>
    </location>
</feature>
<evidence type="ECO:0000256" key="1">
    <source>
        <dbReference type="ARBA" id="ARBA00004651"/>
    </source>
</evidence>